<dbReference type="InterPro" id="IPR056002">
    <property type="entry name" value="DUF7580"/>
</dbReference>
<organism evidence="2 3">
    <name type="scientific">Ascobolus immersus RN42</name>
    <dbReference type="NCBI Taxonomy" id="1160509"/>
    <lineage>
        <taxon>Eukaryota</taxon>
        <taxon>Fungi</taxon>
        <taxon>Dikarya</taxon>
        <taxon>Ascomycota</taxon>
        <taxon>Pezizomycotina</taxon>
        <taxon>Pezizomycetes</taxon>
        <taxon>Pezizales</taxon>
        <taxon>Ascobolaceae</taxon>
        <taxon>Ascobolus</taxon>
    </lineage>
</organism>
<keyword evidence="3" id="KW-1185">Reference proteome</keyword>
<evidence type="ECO:0000313" key="3">
    <source>
        <dbReference type="Proteomes" id="UP000275078"/>
    </source>
</evidence>
<accession>A0A3N4IA22</accession>
<gene>
    <name evidence="2" type="ORF">BJ508DRAFT_118589</name>
</gene>
<protein>
    <recommendedName>
        <fullName evidence="1">DUF7580 domain-containing protein</fullName>
    </recommendedName>
</protein>
<dbReference type="PANTHER" id="PTHR35186">
    <property type="entry name" value="ANK_REP_REGION DOMAIN-CONTAINING PROTEIN"/>
    <property type="match status" value="1"/>
</dbReference>
<sequence length="462" mass="52116">MFTTHPGLWYRVRSGLKKGSFHNQLSMIEADVDRIRKMVATRPGTEQARSTVSTRIATTRRNKQDGKYFARVTEAARRFYASLNACWPVSCSQGTCAYVHTASLQIVDYTASSGADRLASRDQGQMNVDLKILFLLDEAGKPPEWNWKAVRVELEELERALGQPDNDCKLSEKEAPATWKFMRPKKPRVKFAEPQVLPPAHPSSSERIESLCQSLQKFNGTVSSTSVERAMRPCMGFLEEKGYLHYLYGTSIPACCKSKKKPITLGEAVNGGWRYPLKCLEKHTIAYLLASAVLQFHDTPWLRHNWTLNDVELIIDGSPSLARAQPIISKTFTQMGHLEDSNSGYRHTPSSIVKNPEMFSLALALLELYIGKPVMNTEEYGRTVAANGGVRNELTDYFAIKELLPVVEAREPENVYTAIYNCVEIHTMSKEYSLENDDFRQAFFDGVVLPLQSNYEVVRNIG</sequence>
<proteinExistence type="predicted"/>
<dbReference type="STRING" id="1160509.A0A3N4IA22"/>
<dbReference type="Pfam" id="PF24476">
    <property type="entry name" value="DUF7580"/>
    <property type="match status" value="1"/>
</dbReference>
<feature type="domain" description="DUF7580" evidence="1">
    <location>
        <begin position="147"/>
        <end position="455"/>
    </location>
</feature>
<reference evidence="2 3" key="1">
    <citation type="journal article" date="2018" name="Nat. Ecol. Evol.">
        <title>Pezizomycetes genomes reveal the molecular basis of ectomycorrhizal truffle lifestyle.</title>
        <authorList>
            <person name="Murat C."/>
            <person name="Payen T."/>
            <person name="Noel B."/>
            <person name="Kuo A."/>
            <person name="Morin E."/>
            <person name="Chen J."/>
            <person name="Kohler A."/>
            <person name="Krizsan K."/>
            <person name="Balestrini R."/>
            <person name="Da Silva C."/>
            <person name="Montanini B."/>
            <person name="Hainaut M."/>
            <person name="Levati E."/>
            <person name="Barry K.W."/>
            <person name="Belfiori B."/>
            <person name="Cichocki N."/>
            <person name="Clum A."/>
            <person name="Dockter R.B."/>
            <person name="Fauchery L."/>
            <person name="Guy J."/>
            <person name="Iotti M."/>
            <person name="Le Tacon F."/>
            <person name="Lindquist E.A."/>
            <person name="Lipzen A."/>
            <person name="Malagnac F."/>
            <person name="Mello A."/>
            <person name="Molinier V."/>
            <person name="Miyauchi S."/>
            <person name="Poulain J."/>
            <person name="Riccioni C."/>
            <person name="Rubini A."/>
            <person name="Sitrit Y."/>
            <person name="Splivallo R."/>
            <person name="Traeger S."/>
            <person name="Wang M."/>
            <person name="Zifcakova L."/>
            <person name="Wipf D."/>
            <person name="Zambonelli A."/>
            <person name="Paolocci F."/>
            <person name="Nowrousian M."/>
            <person name="Ottonello S."/>
            <person name="Baldrian P."/>
            <person name="Spatafora J.W."/>
            <person name="Henrissat B."/>
            <person name="Nagy L.G."/>
            <person name="Aury J.M."/>
            <person name="Wincker P."/>
            <person name="Grigoriev I.V."/>
            <person name="Bonfante P."/>
            <person name="Martin F.M."/>
        </authorList>
    </citation>
    <scope>NUCLEOTIDE SEQUENCE [LARGE SCALE GENOMIC DNA]</scope>
    <source>
        <strain evidence="2 3">RN42</strain>
    </source>
</reference>
<dbReference type="AlphaFoldDB" id="A0A3N4IA22"/>
<dbReference type="PANTHER" id="PTHR35186:SF4">
    <property type="entry name" value="PRION-INHIBITION AND PROPAGATION HELO DOMAIN-CONTAINING PROTEIN"/>
    <property type="match status" value="1"/>
</dbReference>
<evidence type="ECO:0000313" key="2">
    <source>
        <dbReference type="EMBL" id="RPA81031.1"/>
    </source>
</evidence>
<name>A0A3N4IA22_ASCIM</name>
<dbReference type="OrthoDB" id="3565018at2759"/>
<dbReference type="Proteomes" id="UP000275078">
    <property type="component" value="Unassembled WGS sequence"/>
</dbReference>
<dbReference type="EMBL" id="ML119683">
    <property type="protein sequence ID" value="RPA81031.1"/>
    <property type="molecule type" value="Genomic_DNA"/>
</dbReference>
<evidence type="ECO:0000259" key="1">
    <source>
        <dbReference type="Pfam" id="PF24476"/>
    </source>
</evidence>